<sequence>MATRFNGKTYEKAHKKSLKSLESDSSIPRHSQEIPSQKSDTREDYSLIAEEVARLINPVIESTINTAVDKLQFSIKRPLLDQGHYSNVSDQMVFYTIFDKRPFGLKRCCNALGPIKAVLSKTVEASLFVHQLENKWLNSSKSIRPIPNPPKLSLKETKGIGSRKDHSTQGPSKEPRCDLGGTQRSRSRSRSPFSSIKISPPPSSEDDVMFES</sequence>
<accession>A0A974D926</accession>
<name>A0A974D926_XENLA</name>
<reference evidence="3" key="1">
    <citation type="journal article" date="2016" name="Nature">
        <title>Genome evolution in the allotetraploid frog Xenopus laevis.</title>
        <authorList>
            <person name="Session A.M."/>
            <person name="Uno Y."/>
            <person name="Kwon T."/>
            <person name="Chapman J.A."/>
            <person name="Toyoda A."/>
            <person name="Takahashi S."/>
            <person name="Fukui A."/>
            <person name="Hikosaka A."/>
            <person name="Suzuki A."/>
            <person name="Kondo M."/>
            <person name="van Heeringen S.J."/>
            <person name="Quigley I."/>
            <person name="Heinz S."/>
            <person name="Ogino H."/>
            <person name="Ochi H."/>
            <person name="Hellsten U."/>
            <person name="Lyons J.B."/>
            <person name="Simakov O."/>
            <person name="Putnam N."/>
            <person name="Stites J."/>
            <person name="Kuroki Y."/>
            <person name="Tanaka T."/>
            <person name="Michiue T."/>
            <person name="Watanabe M."/>
            <person name="Bogdanovic O."/>
            <person name="Lister R."/>
            <person name="Georgiou G."/>
            <person name="Paranjpe S.S."/>
            <person name="van Kruijsbergen I."/>
            <person name="Shu S."/>
            <person name="Carlson J."/>
            <person name="Kinoshita T."/>
            <person name="Ohta Y."/>
            <person name="Mawaribuchi S."/>
            <person name="Jenkins J."/>
            <person name="Grimwood J."/>
            <person name="Schmutz J."/>
            <person name="Mitros T."/>
            <person name="Mozaffari S.V."/>
            <person name="Suzuki Y."/>
            <person name="Haramoto Y."/>
            <person name="Yamamoto T.S."/>
            <person name="Takagi C."/>
            <person name="Heald R."/>
            <person name="Miller K."/>
            <person name="Haudenschild C."/>
            <person name="Kitzman J."/>
            <person name="Nakayama T."/>
            <person name="Izutsu Y."/>
            <person name="Robert J."/>
            <person name="Fortriede J."/>
            <person name="Burns K."/>
            <person name="Lotay V."/>
            <person name="Karimi K."/>
            <person name="Yasuoka Y."/>
            <person name="Dichmann D.S."/>
            <person name="Flajnik M.F."/>
            <person name="Houston D.W."/>
            <person name="Shendure J."/>
            <person name="DuPasquier L."/>
            <person name="Vize P.D."/>
            <person name="Zorn A.M."/>
            <person name="Ito M."/>
            <person name="Marcotte E.M."/>
            <person name="Wallingford J.B."/>
            <person name="Ito Y."/>
            <person name="Asashima M."/>
            <person name="Ueno N."/>
            <person name="Matsuda Y."/>
            <person name="Veenstra G.J."/>
            <person name="Fujiyama A."/>
            <person name="Harland R.M."/>
            <person name="Taira M."/>
            <person name="Rokhsar D.S."/>
        </authorList>
    </citation>
    <scope>NUCLEOTIDE SEQUENCE [LARGE SCALE GENOMIC DNA]</scope>
    <source>
        <strain evidence="3">J</strain>
    </source>
</reference>
<gene>
    <name evidence="2" type="ORF">XELAEV_18020095mg</name>
</gene>
<feature type="region of interest" description="Disordered" evidence="1">
    <location>
        <begin position="143"/>
        <end position="212"/>
    </location>
</feature>
<dbReference type="AlphaFoldDB" id="A0A974D926"/>
<evidence type="ECO:0000313" key="3">
    <source>
        <dbReference type="Proteomes" id="UP000694892"/>
    </source>
</evidence>
<evidence type="ECO:0000313" key="2">
    <source>
        <dbReference type="EMBL" id="OCT86412.1"/>
    </source>
</evidence>
<dbReference type="Proteomes" id="UP000694892">
    <property type="component" value="Chromosome 3S"/>
</dbReference>
<proteinExistence type="predicted"/>
<protein>
    <submittedName>
        <fullName evidence="2">Uncharacterized protein</fullName>
    </submittedName>
</protein>
<feature type="region of interest" description="Disordered" evidence="1">
    <location>
        <begin position="1"/>
        <end position="42"/>
    </location>
</feature>
<organism evidence="2 3">
    <name type="scientific">Xenopus laevis</name>
    <name type="common">African clawed frog</name>
    <dbReference type="NCBI Taxonomy" id="8355"/>
    <lineage>
        <taxon>Eukaryota</taxon>
        <taxon>Metazoa</taxon>
        <taxon>Chordata</taxon>
        <taxon>Craniata</taxon>
        <taxon>Vertebrata</taxon>
        <taxon>Euteleostomi</taxon>
        <taxon>Amphibia</taxon>
        <taxon>Batrachia</taxon>
        <taxon>Anura</taxon>
        <taxon>Pipoidea</taxon>
        <taxon>Pipidae</taxon>
        <taxon>Xenopodinae</taxon>
        <taxon>Xenopus</taxon>
        <taxon>Xenopus</taxon>
    </lineage>
</organism>
<evidence type="ECO:0000256" key="1">
    <source>
        <dbReference type="SAM" id="MobiDB-lite"/>
    </source>
</evidence>
<dbReference type="EMBL" id="CM004471">
    <property type="protein sequence ID" value="OCT86412.1"/>
    <property type="molecule type" value="Genomic_DNA"/>
</dbReference>
<feature type="compositionally biased region" description="Basic and acidic residues" evidence="1">
    <location>
        <begin position="153"/>
        <end position="177"/>
    </location>
</feature>